<accession>Q2Z0S1</accession>
<organism evidence="1 2">
    <name type="scientific">Pseudomonas phage EL</name>
    <dbReference type="NCBI Taxonomy" id="273133"/>
    <lineage>
        <taxon>Viruses</taxon>
        <taxon>Duplodnaviria</taxon>
        <taxon>Heunggongvirae</taxon>
        <taxon>Uroviricota</taxon>
        <taxon>Caudoviricetes</taxon>
        <taxon>Chimalliviridae</taxon>
        <taxon>Elvirus</taxon>
        <taxon>Elvirus EL</taxon>
    </lineage>
</organism>
<name>Q2Z0S1_9CAUD</name>
<dbReference type="GeneID" id="5176732"/>
<evidence type="ECO:0000313" key="1">
    <source>
        <dbReference type="EMBL" id="CAG27254.1"/>
    </source>
</evidence>
<sequence length="76" mass="8842">MSNVIDMFSWRDSKNKRSSQFSVLHREIEALYVIQNRALQEIASADTVLAYEQAKLFLMDVRIEIYTKTIALSQCI</sequence>
<dbReference type="KEGG" id="vg:5176732"/>
<dbReference type="RefSeq" id="YP_418193.1">
    <property type="nucleotide sequence ID" value="NC_007623.1"/>
</dbReference>
<reference evidence="1 2" key="2">
    <citation type="journal article" date="2003" name="Res. Microbiol.">
        <title>Myoviridae bacteriophages of Pseudomonas aeruginosa: a long and complex evolutionary pathway.</title>
        <authorList>
            <person name="Krylov V.N."/>
            <person name="Pleteneva E.A."/>
            <person name="Bourkalsteva M.V."/>
            <person name="Shaburova O.V."/>
            <person name="Volckaert G."/>
            <person name="Sykilinda N.N."/>
            <person name="Kurochkina L.P."/>
            <person name="Mesyanzhinov V.V."/>
        </authorList>
    </citation>
    <scope>NUCLEOTIDE SEQUENCE [LARGE SCALE GENOMIC DNA]</scope>
</reference>
<dbReference type="EMBL" id="AJ697969">
    <property type="protein sequence ID" value="CAG27254.1"/>
    <property type="molecule type" value="Genomic_DNA"/>
</dbReference>
<reference evidence="1 2" key="4">
    <citation type="journal article" date="2005" name="J. Mol. Biol.">
        <title>Genome comparison of Pseudomonas aeruginosa large phages.</title>
        <authorList>
            <person name="Hertveldt K."/>
            <person name="Lavigne R."/>
            <person name="Pleteneva E."/>
            <person name="Sernova N."/>
            <person name="Kurochkina L."/>
            <person name="Korchevskii R."/>
            <person name="Robben J."/>
            <person name="Mesyanzhinov V."/>
            <person name="Krylov V.N."/>
            <person name="Volckaert G."/>
        </authorList>
    </citation>
    <scope>NUCLEOTIDE SEQUENCE</scope>
</reference>
<dbReference type="Proteomes" id="UP000001239">
    <property type="component" value="Segment"/>
</dbReference>
<keyword evidence="2" id="KW-1185">Reference proteome</keyword>
<reference evidence="1 2" key="1">
    <citation type="journal article" date="2002" name="Genetika">
        <title>Phenogenetic characterization of a group of giant Phi KZ-like bacteriophages of Pseudomonas aeruginosa].</title>
        <authorList>
            <person name="Burkal'tseva M.V."/>
            <person name="Krylov V.N."/>
            <person name="Pleteneva E.A."/>
            <person name="Shaburova O.V."/>
            <person name="Krylov S.V."/>
            <person name="Volckaert G."/>
            <person name="Sykilinda N.N."/>
            <person name="Kurochkina L.P."/>
            <person name="Mesyanzhinov V.V."/>
        </authorList>
    </citation>
    <scope>NUCLEOTIDE SEQUENCE [LARGE SCALE GENOMIC DNA]</scope>
</reference>
<evidence type="ECO:0000313" key="2">
    <source>
        <dbReference type="Proteomes" id="UP000001239"/>
    </source>
</evidence>
<proteinExistence type="predicted"/>
<reference evidence="1 2" key="3">
    <citation type="journal article" date="2004" name="Bioinformatics">
        <title>PHIRE, a deterministic approach to reveal regulatory elements in bacteriophage genomes.</title>
        <authorList>
            <person name="Lavigne R."/>
            <person name="Sun W.D."/>
            <person name="Volckaert G."/>
        </authorList>
    </citation>
    <scope>NUCLEOTIDE SEQUENCE [LARGE SCALE GENOMIC DNA]</scope>
</reference>
<protein>
    <submittedName>
        <fullName evidence="1">Uncharacterized protein</fullName>
    </submittedName>
</protein>